<feature type="region of interest" description="Disordered" evidence="1">
    <location>
        <begin position="87"/>
        <end position="116"/>
    </location>
</feature>
<keyword evidence="3" id="KW-1185">Reference proteome</keyword>
<feature type="compositionally biased region" description="Low complexity" evidence="1">
    <location>
        <begin position="102"/>
        <end position="116"/>
    </location>
</feature>
<evidence type="ECO:0000256" key="1">
    <source>
        <dbReference type="SAM" id="MobiDB-lite"/>
    </source>
</evidence>
<reference evidence="2" key="1">
    <citation type="submission" date="2021-02" db="EMBL/GenBank/DDBJ databases">
        <authorList>
            <person name="Palmer J.M."/>
        </authorList>
    </citation>
    <scope>NUCLEOTIDE SEQUENCE</scope>
    <source>
        <strain evidence="2">SCRP23</strain>
    </source>
</reference>
<gene>
    <name evidence="2" type="ORF">PHYBOEH_008838</name>
</gene>
<sequence>MGKLLVWRATVFLLRYEQGKLTIQRVDVDATDKKVSLHPCDVSLAEKSTAIPADARLVAAQEVEDSVLAIRYPVLIFQSAAEVSELSTSGNSPSRKRRRFVNSSEKLSSNSSPEASSKTEGQLFFYILYEKEDKELSIQLLNVLETPLSSDAEELQVFVTDGPFVLLFDRSAQSTVALKLQRSRTGGKEGGFYVWREGVDVTSGTETEVVVVSCTYVSETHSSRPHILIHTKILPPSDR</sequence>
<name>A0A8T1X193_9STRA</name>
<dbReference type="AlphaFoldDB" id="A0A8T1X193"/>
<dbReference type="EMBL" id="JAGDFL010000053">
    <property type="protein sequence ID" value="KAG7399466.1"/>
    <property type="molecule type" value="Genomic_DNA"/>
</dbReference>
<evidence type="ECO:0000313" key="2">
    <source>
        <dbReference type="EMBL" id="KAG7399466.1"/>
    </source>
</evidence>
<organism evidence="2 3">
    <name type="scientific">Phytophthora boehmeriae</name>
    <dbReference type="NCBI Taxonomy" id="109152"/>
    <lineage>
        <taxon>Eukaryota</taxon>
        <taxon>Sar</taxon>
        <taxon>Stramenopiles</taxon>
        <taxon>Oomycota</taxon>
        <taxon>Peronosporomycetes</taxon>
        <taxon>Peronosporales</taxon>
        <taxon>Peronosporaceae</taxon>
        <taxon>Phytophthora</taxon>
    </lineage>
</organism>
<dbReference type="Proteomes" id="UP000693981">
    <property type="component" value="Unassembled WGS sequence"/>
</dbReference>
<evidence type="ECO:0000313" key="3">
    <source>
        <dbReference type="Proteomes" id="UP000693981"/>
    </source>
</evidence>
<accession>A0A8T1X193</accession>
<dbReference type="OrthoDB" id="128950at2759"/>
<protein>
    <submittedName>
        <fullName evidence="2">Uncharacterized protein</fullName>
    </submittedName>
</protein>
<proteinExistence type="predicted"/>
<comment type="caution">
    <text evidence="2">The sequence shown here is derived from an EMBL/GenBank/DDBJ whole genome shotgun (WGS) entry which is preliminary data.</text>
</comment>